<dbReference type="InterPro" id="IPR043749">
    <property type="entry name" value="DUF5694"/>
</dbReference>
<organism evidence="2 3">
    <name type="scientific">Novosphingobium ginsenosidimutans</name>
    <dbReference type="NCBI Taxonomy" id="1176536"/>
    <lineage>
        <taxon>Bacteria</taxon>
        <taxon>Pseudomonadati</taxon>
        <taxon>Pseudomonadota</taxon>
        <taxon>Alphaproteobacteria</taxon>
        <taxon>Sphingomonadales</taxon>
        <taxon>Sphingomonadaceae</taxon>
        <taxon>Novosphingobium</taxon>
    </lineage>
</organism>
<evidence type="ECO:0000313" key="3">
    <source>
        <dbReference type="Proteomes" id="UP000321172"/>
    </source>
</evidence>
<dbReference type="OrthoDB" id="69432at2"/>
<dbReference type="Proteomes" id="UP000321172">
    <property type="component" value="Chromosome"/>
</dbReference>
<feature type="signal peptide" evidence="1">
    <location>
        <begin position="1"/>
        <end position="19"/>
    </location>
</feature>
<proteinExistence type="predicted"/>
<gene>
    <name evidence="2" type="ORF">FRF71_05405</name>
</gene>
<dbReference type="Pfam" id="PF18950">
    <property type="entry name" value="DUF5694"/>
    <property type="match status" value="1"/>
</dbReference>
<evidence type="ECO:0008006" key="4">
    <source>
        <dbReference type="Google" id="ProtNLM"/>
    </source>
</evidence>
<evidence type="ECO:0000313" key="2">
    <source>
        <dbReference type="EMBL" id="QEA15615.1"/>
    </source>
</evidence>
<sequence>MLPLAISLACLIAAPPVGAKDPAVTFDPRTYHQVHIGEPTQIMVLGTPHLSGTPENWDPSVLEPLLDRLAGFKPDAIAIEALTGPGIDTMWAYRATHPDVAATYGGRAMALAGMSRVTLAMDMPQAEAEVRRTLAAWPKAPTPEQRRRLAALFVAAGDPNSALVQWWRLEPAERKADASISKLLARELDAFAARPNENHLIAARLAVRLGLERVQPTDDQSDDWDPAMDQPIKDFMAEPWLAELLADPKFKALAEASRNLGTSDQTLATYRMLNSAAAGRLDADGQWLNMLNRPSPNQVGRRRVALWETRNLRMVANIREVAARFPGRRVLVIVGSAHKPWFDAYLGMMVDVQVVDTAGVLAR</sequence>
<name>A0A5B8S5C1_9SPHN</name>
<dbReference type="AlphaFoldDB" id="A0A5B8S5C1"/>
<feature type="chain" id="PRO_5022763538" description="TraB/GumN family protein" evidence="1">
    <location>
        <begin position="20"/>
        <end position="363"/>
    </location>
</feature>
<dbReference type="KEGG" id="ngf:FRF71_05405"/>
<keyword evidence="1" id="KW-0732">Signal</keyword>
<reference evidence="2 3" key="1">
    <citation type="journal article" date="2013" name="J. Microbiol. Biotechnol.">
        <title>Novosphingobium ginsenosidimutans sp. nov., with the ability to convert ginsenoside.</title>
        <authorList>
            <person name="Kim J.K."/>
            <person name="He D."/>
            <person name="Liu Q.M."/>
            <person name="Park H.Y."/>
            <person name="Jung M.S."/>
            <person name="Yoon M.H."/>
            <person name="Kim S.C."/>
            <person name="Im W.T."/>
        </authorList>
    </citation>
    <scope>NUCLEOTIDE SEQUENCE [LARGE SCALE GENOMIC DNA]</scope>
    <source>
        <strain evidence="2 3">FW-6</strain>
    </source>
</reference>
<protein>
    <recommendedName>
        <fullName evidence="4">TraB/GumN family protein</fullName>
    </recommendedName>
</protein>
<accession>A0A5B8S5C1</accession>
<dbReference type="EMBL" id="CP042345">
    <property type="protein sequence ID" value="QEA15615.1"/>
    <property type="molecule type" value="Genomic_DNA"/>
</dbReference>
<evidence type="ECO:0000256" key="1">
    <source>
        <dbReference type="SAM" id="SignalP"/>
    </source>
</evidence>
<dbReference type="RefSeq" id="WP_147089593.1">
    <property type="nucleotide sequence ID" value="NZ_BAABJD010000001.1"/>
</dbReference>
<keyword evidence="3" id="KW-1185">Reference proteome</keyword>